<keyword evidence="3 6" id="KW-0808">Transferase</keyword>
<dbReference type="Gene3D" id="2.40.50.100">
    <property type="match status" value="1"/>
</dbReference>
<evidence type="ECO:0000256" key="6">
    <source>
        <dbReference type="RuleBase" id="RU003423"/>
    </source>
</evidence>
<evidence type="ECO:0000256" key="7">
    <source>
        <dbReference type="SAM" id="Coils"/>
    </source>
</evidence>
<evidence type="ECO:0000256" key="3">
    <source>
        <dbReference type="ARBA" id="ARBA00022679"/>
    </source>
</evidence>
<gene>
    <name evidence="11" type="ORF">E3U55_10275</name>
</gene>
<comment type="caution">
    <text evidence="11">The sequence shown here is derived from an EMBL/GenBank/DDBJ whole genome shotgun (WGS) entry which is preliminary data.</text>
</comment>
<dbReference type="Pfam" id="PF00198">
    <property type="entry name" value="2-oxoacid_dh"/>
    <property type="match status" value="1"/>
</dbReference>
<accession>A0A4Y8IFU6</accession>
<dbReference type="InterPro" id="IPR011053">
    <property type="entry name" value="Single_hybrid_motif"/>
</dbReference>
<evidence type="ECO:0000259" key="10">
    <source>
        <dbReference type="PROSITE" id="PS51826"/>
    </source>
</evidence>
<dbReference type="GO" id="GO:0016407">
    <property type="term" value="F:acetyltransferase activity"/>
    <property type="evidence" value="ECO:0007669"/>
    <property type="project" value="TreeGrafter"/>
</dbReference>
<sequence>MLEVKLHDIGEGMTEGEIVHYHVKEGDTVKTDQPLVEVQTDKMVAELPSPGTGTIKEIIVPVGETVQVGTTLLYIEGEGANQTSEPEPKENRKPAKANNQPMQPKRMQTTLNRVLATPYTRKIARDNGIDIEEVQPSDPSGRVTEEDVYQFINGNQTPKAEPATESKSIAKPTQPDEIPFRGIRKKIAQKMTKSINTIPHVTHFDEINMTRLVELREELKASGVSVSVPAYLVKALTIALKDFPVFNAELDEENEKIILKKDYHIGMASDTEDGLIVPVVHHADQKSIQQIHSEIKELTHKAKEGKLEHADLQNSTFTVSNVGPLGSTGATPIINYPETALIAFHKTKKVPIVTDDNEIVIGHMMNLSMSFDHRVADGATAVAFTNRLAGLIEHPNKLMLEMI</sequence>
<evidence type="ECO:0000256" key="4">
    <source>
        <dbReference type="ARBA" id="ARBA00022823"/>
    </source>
</evidence>
<dbReference type="Gene3D" id="3.30.559.10">
    <property type="entry name" value="Chloramphenicol acetyltransferase-like domain"/>
    <property type="match status" value="1"/>
</dbReference>
<feature type="region of interest" description="Disordered" evidence="8">
    <location>
        <begin position="78"/>
        <end position="104"/>
    </location>
</feature>
<dbReference type="PROSITE" id="PS51826">
    <property type="entry name" value="PSBD"/>
    <property type="match status" value="1"/>
</dbReference>
<comment type="similarity">
    <text evidence="2 6">Belongs to the 2-oxoacid dehydrogenase family.</text>
</comment>
<keyword evidence="5 6" id="KW-0012">Acyltransferase</keyword>
<dbReference type="SUPFAM" id="SSF47005">
    <property type="entry name" value="Peripheral subunit-binding domain of 2-oxo acid dehydrogenase complex"/>
    <property type="match status" value="1"/>
</dbReference>
<dbReference type="Pfam" id="PF02817">
    <property type="entry name" value="E3_binding"/>
    <property type="match status" value="1"/>
</dbReference>
<keyword evidence="7" id="KW-0175">Coiled coil</keyword>
<dbReference type="InterPro" id="IPR036625">
    <property type="entry name" value="E3-bd_dom_sf"/>
</dbReference>
<dbReference type="InterPro" id="IPR004167">
    <property type="entry name" value="PSBD"/>
</dbReference>
<reference evidence="11 12" key="1">
    <citation type="submission" date="2019-03" db="EMBL/GenBank/DDBJ databases">
        <authorList>
            <person name="He R.-H."/>
        </authorList>
    </citation>
    <scope>NUCLEOTIDE SEQUENCE [LARGE SCALE GENOMIC DNA]</scope>
    <source>
        <strain evidence="12">SH 714</strain>
    </source>
</reference>
<evidence type="ECO:0000256" key="2">
    <source>
        <dbReference type="ARBA" id="ARBA00007317"/>
    </source>
</evidence>
<keyword evidence="12" id="KW-1185">Reference proteome</keyword>
<dbReference type="RefSeq" id="WP_134340337.1">
    <property type="nucleotide sequence ID" value="NZ_SOPW01000010.1"/>
</dbReference>
<evidence type="ECO:0000256" key="1">
    <source>
        <dbReference type="ARBA" id="ARBA00001938"/>
    </source>
</evidence>
<name>A0A4Y8IFU6_9BACI</name>
<dbReference type="Proteomes" id="UP000297975">
    <property type="component" value="Unassembled WGS sequence"/>
</dbReference>
<dbReference type="InterPro" id="IPR000089">
    <property type="entry name" value="Biotin_lipoyl"/>
</dbReference>
<dbReference type="GO" id="GO:0031405">
    <property type="term" value="F:lipoic acid binding"/>
    <property type="evidence" value="ECO:0007669"/>
    <property type="project" value="TreeGrafter"/>
</dbReference>
<proteinExistence type="inferred from homology"/>
<dbReference type="InterPro" id="IPR023213">
    <property type="entry name" value="CAT-like_dom_sf"/>
</dbReference>
<dbReference type="FunFam" id="3.30.559.10:FF:000007">
    <property type="entry name" value="Dihydrolipoamide acetyltransferase component of pyruvate dehydrogenase complex"/>
    <property type="match status" value="1"/>
</dbReference>
<dbReference type="PROSITE" id="PS50968">
    <property type="entry name" value="BIOTINYL_LIPOYL"/>
    <property type="match status" value="1"/>
</dbReference>
<dbReference type="EMBL" id="SOPW01000010">
    <property type="protein sequence ID" value="TFB19539.1"/>
    <property type="molecule type" value="Genomic_DNA"/>
</dbReference>
<dbReference type="InterPro" id="IPR050743">
    <property type="entry name" value="2-oxoacid_DH_E2_comp"/>
</dbReference>
<dbReference type="SUPFAM" id="SSF52777">
    <property type="entry name" value="CoA-dependent acyltransferases"/>
    <property type="match status" value="1"/>
</dbReference>
<evidence type="ECO:0000313" key="11">
    <source>
        <dbReference type="EMBL" id="TFB19539.1"/>
    </source>
</evidence>
<feature type="region of interest" description="Disordered" evidence="8">
    <location>
        <begin position="155"/>
        <end position="176"/>
    </location>
</feature>
<dbReference type="GO" id="GO:0005737">
    <property type="term" value="C:cytoplasm"/>
    <property type="evidence" value="ECO:0007669"/>
    <property type="project" value="TreeGrafter"/>
</dbReference>
<dbReference type="CDD" id="cd06849">
    <property type="entry name" value="lipoyl_domain"/>
    <property type="match status" value="1"/>
</dbReference>
<protein>
    <recommendedName>
        <fullName evidence="6">Dihydrolipoamide acetyltransferase component of pyruvate dehydrogenase complex</fullName>
        <ecNumber evidence="6">2.3.1.-</ecNumber>
    </recommendedName>
</protein>
<dbReference type="AlphaFoldDB" id="A0A4Y8IFU6"/>
<comment type="cofactor">
    <cofactor evidence="1 6">
        <name>(R)-lipoate</name>
        <dbReference type="ChEBI" id="CHEBI:83088"/>
    </cofactor>
</comment>
<dbReference type="PANTHER" id="PTHR43178">
    <property type="entry name" value="DIHYDROLIPOAMIDE ACETYLTRANSFERASE COMPONENT OF PYRUVATE DEHYDROGENASE COMPLEX"/>
    <property type="match status" value="1"/>
</dbReference>
<feature type="domain" description="Peripheral subunit-binding (PSBD)" evidence="10">
    <location>
        <begin position="115"/>
        <end position="152"/>
    </location>
</feature>
<evidence type="ECO:0000313" key="12">
    <source>
        <dbReference type="Proteomes" id="UP000297975"/>
    </source>
</evidence>
<evidence type="ECO:0000259" key="9">
    <source>
        <dbReference type="PROSITE" id="PS50968"/>
    </source>
</evidence>
<feature type="domain" description="Lipoyl-binding" evidence="9">
    <location>
        <begin position="1"/>
        <end position="76"/>
    </location>
</feature>
<dbReference type="OrthoDB" id="9805770at2"/>
<evidence type="ECO:0000256" key="5">
    <source>
        <dbReference type="ARBA" id="ARBA00023315"/>
    </source>
</evidence>
<dbReference type="PANTHER" id="PTHR43178:SF5">
    <property type="entry name" value="LIPOAMIDE ACYLTRANSFERASE COMPONENT OF BRANCHED-CHAIN ALPHA-KETO ACID DEHYDROGENASE COMPLEX, MITOCHONDRIAL"/>
    <property type="match status" value="1"/>
</dbReference>
<feature type="coiled-coil region" evidence="7">
    <location>
        <begin position="288"/>
        <end position="315"/>
    </location>
</feature>
<keyword evidence="4 6" id="KW-0450">Lipoyl</keyword>
<evidence type="ECO:0000256" key="8">
    <source>
        <dbReference type="SAM" id="MobiDB-lite"/>
    </source>
</evidence>
<dbReference type="InterPro" id="IPR001078">
    <property type="entry name" value="2-oxoacid_DH_actylTfrase"/>
</dbReference>
<dbReference type="Pfam" id="PF00364">
    <property type="entry name" value="Biotin_lipoyl"/>
    <property type="match status" value="1"/>
</dbReference>
<dbReference type="EC" id="2.3.1.-" evidence="6"/>
<dbReference type="SUPFAM" id="SSF51230">
    <property type="entry name" value="Single hybrid motif"/>
    <property type="match status" value="1"/>
</dbReference>
<dbReference type="Gene3D" id="4.10.320.10">
    <property type="entry name" value="E3-binding domain"/>
    <property type="match status" value="1"/>
</dbReference>
<organism evidence="11 12">
    <name type="scientific">Filobacillus milosensis</name>
    <dbReference type="NCBI Taxonomy" id="94137"/>
    <lineage>
        <taxon>Bacteria</taxon>
        <taxon>Bacillati</taxon>
        <taxon>Bacillota</taxon>
        <taxon>Bacilli</taxon>
        <taxon>Bacillales</taxon>
        <taxon>Bacillaceae</taxon>
        <taxon>Filobacillus</taxon>
    </lineage>
</organism>